<dbReference type="AlphaFoldDB" id="A0AAV2D8Z4"/>
<name>A0AAV2D8Z4_9ROSI</name>
<dbReference type="Proteomes" id="UP001497516">
    <property type="component" value="Chromosome 2"/>
</dbReference>
<accession>A0AAV2D8Z4</accession>
<dbReference type="EMBL" id="OZ034815">
    <property type="protein sequence ID" value="CAL1368405.1"/>
    <property type="molecule type" value="Genomic_DNA"/>
</dbReference>
<reference evidence="1 2" key="1">
    <citation type="submission" date="2024-04" db="EMBL/GenBank/DDBJ databases">
        <authorList>
            <person name="Fracassetti M."/>
        </authorList>
    </citation>
    <scope>NUCLEOTIDE SEQUENCE [LARGE SCALE GENOMIC DNA]</scope>
</reference>
<evidence type="ECO:0000313" key="2">
    <source>
        <dbReference type="Proteomes" id="UP001497516"/>
    </source>
</evidence>
<organism evidence="1 2">
    <name type="scientific">Linum trigynum</name>
    <dbReference type="NCBI Taxonomy" id="586398"/>
    <lineage>
        <taxon>Eukaryota</taxon>
        <taxon>Viridiplantae</taxon>
        <taxon>Streptophyta</taxon>
        <taxon>Embryophyta</taxon>
        <taxon>Tracheophyta</taxon>
        <taxon>Spermatophyta</taxon>
        <taxon>Magnoliopsida</taxon>
        <taxon>eudicotyledons</taxon>
        <taxon>Gunneridae</taxon>
        <taxon>Pentapetalae</taxon>
        <taxon>rosids</taxon>
        <taxon>fabids</taxon>
        <taxon>Malpighiales</taxon>
        <taxon>Linaceae</taxon>
        <taxon>Linum</taxon>
    </lineage>
</organism>
<sequence length="167" mass="16275">MVAAKVFGFRCPVLARVTMGLRGFCGRGRGEVVKRGREGIGMGGGNFVVGDGGTGAEAEGVEGCDGGAGGFGGSGIAVGWVEGRGTLGRGLMGGKDGVGPGEAGGGGTGCWIGFVGRGPDNGIGRGGLVCGWGRCMSGVRVGRLVEGISCGGSCVWRKGKTSSAKST</sequence>
<evidence type="ECO:0000313" key="1">
    <source>
        <dbReference type="EMBL" id="CAL1368405.1"/>
    </source>
</evidence>
<protein>
    <submittedName>
        <fullName evidence="1">Uncharacterized protein</fullName>
    </submittedName>
</protein>
<gene>
    <name evidence="1" type="ORF">LTRI10_LOCUS11556</name>
</gene>
<proteinExistence type="predicted"/>
<keyword evidence="2" id="KW-1185">Reference proteome</keyword>